<dbReference type="SUPFAM" id="SSF55116">
    <property type="entry name" value="Formiminotransferase domain of formiminotransferase-cyclodeaminase"/>
    <property type="match status" value="2"/>
</dbReference>
<dbReference type="SMART" id="SM01221">
    <property type="entry name" value="FTCD"/>
    <property type="match status" value="1"/>
</dbReference>
<dbReference type="EMBL" id="JACPSX010000287">
    <property type="protein sequence ID" value="MBI3016296.1"/>
    <property type="molecule type" value="Genomic_DNA"/>
</dbReference>
<dbReference type="EC" id="2.1.2.5" evidence="3"/>
<keyword evidence="4" id="KW-0963">Cytoplasm</keyword>
<dbReference type="InterPro" id="IPR022384">
    <property type="entry name" value="FormiminoTrfase_cat_dom_sf"/>
</dbReference>
<keyword evidence="6" id="KW-0369">Histidine metabolism</keyword>
<dbReference type="PANTHER" id="PTHR12234">
    <property type="entry name" value="FORMIMINOTRANSFERASE-CYCLODEAMINASE"/>
    <property type="match status" value="1"/>
</dbReference>
<proteinExistence type="predicted"/>
<gene>
    <name evidence="10" type="primary">ftcD</name>
    <name evidence="10" type="ORF">HYY65_14815</name>
</gene>
<comment type="caution">
    <text evidence="10">The sequence shown here is derived from an EMBL/GenBank/DDBJ whole genome shotgun (WGS) entry which is preliminary data.</text>
</comment>
<dbReference type="GO" id="GO:0006547">
    <property type="term" value="P:L-histidine metabolic process"/>
    <property type="evidence" value="ECO:0007669"/>
    <property type="project" value="UniProtKB-KW"/>
</dbReference>
<dbReference type="InterPro" id="IPR037064">
    <property type="entry name" value="Formiminotransferase_N_sf"/>
</dbReference>
<keyword evidence="7" id="KW-0290">Folate-binding</keyword>
<name>A0A932GRZ8_UNCTE</name>
<dbReference type="NCBIfam" id="TIGR02024">
    <property type="entry name" value="FtcD"/>
    <property type="match status" value="1"/>
</dbReference>
<dbReference type="Gene3D" id="3.30.70.670">
    <property type="entry name" value="Formiminotransferase, C-terminal subdomain"/>
    <property type="match status" value="1"/>
</dbReference>
<sequence>MNLLECVSNISEGKDRSLVDSLVQAVKGVSGVNFLHATSDPDHHRSVLTFAGTPERVLEAALASCGLAVEHIDMRNHRGVHPRLGAVDVVPFVPLGDLPMARAVQTAHEFGRQFAGRHGIPVFYYGEAARTAKRIPLEAVRRGEYEGLQGKLADPRWKPDEGPCRFHAKSGATAVGARGILIAFNVNLASQDLESARAVARAVRARDGGLPAVKAIGVKLRGRRMVQVSVNLVDYRITPWSQIIRRIAAEAESRGLPVSDLEIIGLVPRAATVGLEECGIPLPTTWKNQVIEEALANA</sequence>
<dbReference type="Pfam" id="PF02971">
    <property type="entry name" value="FTCD"/>
    <property type="match status" value="1"/>
</dbReference>
<reference evidence="10" key="1">
    <citation type="submission" date="2020-07" db="EMBL/GenBank/DDBJ databases">
        <title>Huge and variable diversity of episymbiotic CPR bacteria and DPANN archaea in groundwater ecosystems.</title>
        <authorList>
            <person name="He C.Y."/>
            <person name="Keren R."/>
            <person name="Whittaker M."/>
            <person name="Farag I.F."/>
            <person name="Doudna J."/>
            <person name="Cate J.H.D."/>
            <person name="Banfield J.F."/>
        </authorList>
    </citation>
    <scope>NUCLEOTIDE SEQUENCE</scope>
    <source>
        <strain evidence="10">NC_groundwater_717_Ag_S-0.2um_59_8</strain>
    </source>
</reference>
<dbReference type="InterPro" id="IPR012886">
    <property type="entry name" value="Formiminotransferase_N"/>
</dbReference>
<dbReference type="InterPro" id="IPR037070">
    <property type="entry name" value="Formiminotransferase_C_sf"/>
</dbReference>
<evidence type="ECO:0000256" key="3">
    <source>
        <dbReference type="ARBA" id="ARBA00012252"/>
    </source>
</evidence>
<evidence type="ECO:0000313" key="11">
    <source>
        <dbReference type="Proteomes" id="UP000741360"/>
    </source>
</evidence>
<dbReference type="Proteomes" id="UP000741360">
    <property type="component" value="Unassembled WGS sequence"/>
</dbReference>
<evidence type="ECO:0000259" key="9">
    <source>
        <dbReference type="SMART" id="SM01222"/>
    </source>
</evidence>
<dbReference type="InterPro" id="IPR013802">
    <property type="entry name" value="Formiminotransferase_C"/>
</dbReference>
<evidence type="ECO:0000256" key="6">
    <source>
        <dbReference type="ARBA" id="ARBA00022808"/>
    </source>
</evidence>
<evidence type="ECO:0000256" key="5">
    <source>
        <dbReference type="ARBA" id="ARBA00022679"/>
    </source>
</evidence>
<dbReference type="InterPro" id="IPR051623">
    <property type="entry name" value="FTCD"/>
</dbReference>
<accession>A0A932GRZ8</accession>
<dbReference type="GO" id="GO:0005737">
    <property type="term" value="C:cytoplasm"/>
    <property type="evidence" value="ECO:0007669"/>
    <property type="project" value="UniProtKB-SubCell"/>
</dbReference>
<comment type="pathway">
    <text evidence="2">Amino-acid degradation; L-histidine degradation into L-glutamate; L-glutamate from N-formimidoyl-L-glutamate (transferase route): step 1/1.</text>
</comment>
<feature type="domain" description="Formiminotransferase N-terminal subdomain" evidence="9">
    <location>
        <begin position="2"/>
        <end position="179"/>
    </location>
</feature>
<evidence type="ECO:0000313" key="10">
    <source>
        <dbReference type="EMBL" id="MBI3016296.1"/>
    </source>
</evidence>
<evidence type="ECO:0000256" key="2">
    <source>
        <dbReference type="ARBA" id="ARBA00005082"/>
    </source>
</evidence>
<dbReference type="Pfam" id="PF07837">
    <property type="entry name" value="FTCD_N"/>
    <property type="match status" value="1"/>
</dbReference>
<dbReference type="PANTHER" id="PTHR12234:SF1">
    <property type="entry name" value="FORMIMINOTRANSFERASE N-TERMINAL SUBDOMAIN-CONTAINING PROTEIN"/>
    <property type="match status" value="1"/>
</dbReference>
<dbReference type="SMART" id="SM01222">
    <property type="entry name" value="FTCD_N"/>
    <property type="match status" value="1"/>
</dbReference>
<evidence type="ECO:0000259" key="8">
    <source>
        <dbReference type="SMART" id="SM01221"/>
    </source>
</evidence>
<feature type="domain" description="Formiminotransferase C-terminal subdomain" evidence="8">
    <location>
        <begin position="180"/>
        <end position="294"/>
    </location>
</feature>
<evidence type="ECO:0000256" key="7">
    <source>
        <dbReference type="ARBA" id="ARBA00022954"/>
    </source>
</evidence>
<comment type="subcellular location">
    <subcellularLocation>
        <location evidence="1">Cytoplasm</location>
    </subcellularLocation>
</comment>
<dbReference type="AlphaFoldDB" id="A0A932GRZ8"/>
<dbReference type="Gene3D" id="3.30.990.10">
    <property type="entry name" value="Formiminotransferase, N-terminal subdomain"/>
    <property type="match status" value="1"/>
</dbReference>
<evidence type="ECO:0000256" key="1">
    <source>
        <dbReference type="ARBA" id="ARBA00004496"/>
    </source>
</evidence>
<dbReference type="GO" id="GO:0030409">
    <property type="term" value="F:glutamate formimidoyltransferase activity"/>
    <property type="evidence" value="ECO:0007669"/>
    <property type="project" value="UniProtKB-EC"/>
</dbReference>
<keyword evidence="5 10" id="KW-0808">Transferase</keyword>
<dbReference type="InterPro" id="IPR004227">
    <property type="entry name" value="Formiminotransferase_cat"/>
</dbReference>
<protein>
    <recommendedName>
        <fullName evidence="3">glutamate formimidoyltransferase</fullName>
        <ecNumber evidence="3">2.1.2.5</ecNumber>
    </recommendedName>
</protein>
<organism evidence="10 11">
    <name type="scientific">Tectimicrobiota bacterium</name>
    <dbReference type="NCBI Taxonomy" id="2528274"/>
    <lineage>
        <taxon>Bacteria</taxon>
        <taxon>Pseudomonadati</taxon>
        <taxon>Nitrospinota/Tectimicrobiota group</taxon>
        <taxon>Candidatus Tectimicrobiota</taxon>
    </lineage>
</organism>
<evidence type="ECO:0000256" key="4">
    <source>
        <dbReference type="ARBA" id="ARBA00022490"/>
    </source>
</evidence>
<dbReference type="GO" id="GO:0005542">
    <property type="term" value="F:folic acid binding"/>
    <property type="evidence" value="ECO:0007669"/>
    <property type="project" value="UniProtKB-KW"/>
</dbReference>